<organism evidence="1 2">
    <name type="scientific">Cuscuta europaea</name>
    <name type="common">European dodder</name>
    <dbReference type="NCBI Taxonomy" id="41803"/>
    <lineage>
        <taxon>Eukaryota</taxon>
        <taxon>Viridiplantae</taxon>
        <taxon>Streptophyta</taxon>
        <taxon>Embryophyta</taxon>
        <taxon>Tracheophyta</taxon>
        <taxon>Spermatophyta</taxon>
        <taxon>Magnoliopsida</taxon>
        <taxon>eudicotyledons</taxon>
        <taxon>Gunneridae</taxon>
        <taxon>Pentapetalae</taxon>
        <taxon>asterids</taxon>
        <taxon>lamiids</taxon>
        <taxon>Solanales</taxon>
        <taxon>Convolvulaceae</taxon>
        <taxon>Cuscuteae</taxon>
        <taxon>Cuscuta</taxon>
        <taxon>Cuscuta subgen. Cuscuta</taxon>
    </lineage>
</organism>
<gene>
    <name evidence="1" type="ORF">CEURO_LOCUS4126</name>
</gene>
<dbReference type="PANTHER" id="PTHR36702">
    <property type="entry name" value="HOLLIDAY JUNCTION RESOLVASE"/>
    <property type="match status" value="1"/>
</dbReference>
<keyword evidence="2" id="KW-1185">Reference proteome</keyword>
<reference evidence="1" key="1">
    <citation type="submission" date="2022-07" db="EMBL/GenBank/DDBJ databases">
        <authorList>
            <person name="Macas J."/>
            <person name="Novak P."/>
            <person name="Neumann P."/>
        </authorList>
    </citation>
    <scope>NUCLEOTIDE SEQUENCE</scope>
</reference>
<dbReference type="Proteomes" id="UP001152484">
    <property type="component" value="Unassembled WGS sequence"/>
</dbReference>
<comment type="caution">
    <text evidence="1">The sequence shown here is derived from an EMBL/GenBank/DDBJ whole genome shotgun (WGS) entry which is preliminary data.</text>
</comment>
<name>A0A9P1E1H9_CUSEU</name>
<proteinExistence type="predicted"/>
<dbReference type="EMBL" id="CAMAPE010000008">
    <property type="protein sequence ID" value="CAH9071947.1"/>
    <property type="molecule type" value="Genomic_DNA"/>
</dbReference>
<dbReference type="InterPro" id="IPR027902">
    <property type="entry name" value="DUF4487"/>
</dbReference>
<evidence type="ECO:0000313" key="1">
    <source>
        <dbReference type="EMBL" id="CAH9071947.1"/>
    </source>
</evidence>
<dbReference type="AlphaFoldDB" id="A0A9P1E1H9"/>
<evidence type="ECO:0000313" key="2">
    <source>
        <dbReference type="Proteomes" id="UP001152484"/>
    </source>
</evidence>
<sequence length="999" mass="111150">MANSSSSSPNADLHTILEAIQSSDVVENRVQLLDEVGELNITDVSEVASLVDFLQILWEDFTCLDTSQCTLNKAILNVAAKYVDSDISGSLRQFLGLGAKAAIWCRKHLKMTVMSTGQDSQEEHDNLFYQLLVDLLGYAASGFSALTRYPIASNKGLITAVESFIFEQLNLIKDSISEIKALCVFGSEMQKMVHDALDSLIRLCRVYSDNINWDSYHLRADSDTNIIGVVEADTTDHVLNLMTLSVEKLRDLGIIAGNNGGSSVSLLNLSWKGVVTLLQLGKGALAVKVDIGGTILSLISLANNCLRIAAEGWSSPQKQIVSFVEAKRIFLPVKFYLINAVRIISQYPTQAFSVFKDITLSLVKMETFKILLCRDELLKFASEAMVEILEPTSLHMLNSLLNSAQLQPDHKLQLLDWMFGFGCGWDSDYVASSSDCEVDGLDAIFCSSSDAVQSGKALLPGRVIVYLNLLKSAPDIDDTVRMVIARKLDWLLGAFVDDYIYSLILALQIPVAHSSTQKQAIIYEPIFNSALHALKTFMISSSSSSAWCHIEHFLLENIFHPHFLCHEIVTELWCFMCRHAEKETMHDIIDKLCSLLQYSASPESVVVPHSAMRKVAGLICRLVTLGSESMADKIYSSVVGHRRSALSSNTYLALLMEGFSLDLLSNKLRSAAKQQIIVEYFQFLDTFEDKLPRERSVVYGAPVFALSAVLQSGSVNISDTEMKSLKFLVAVIKKFNSSMDCPEKEGYRRLLSETLTIVSKIKNVYSSDDMEGVILKLQNLFISSPSDSRLFLCKPNLSFFMASLGYLNLADGEDTAMSVAVRELYHMLLRERHWAFIHLAMAAFGFFAARTNCNQLWKYVPPDAALSFDLDSGIEAEEERFMTELKVFLEKEMSSPNANLLPMLRKEGQALKEMVTMKIKACGEPMEVDNEKLQSSRKRKLPDGIGEGMELLQNGLKVMGDSLSTWNQLDSMEIHEKFLKQICKLKDVITSLSGLAGTE</sequence>
<accession>A0A9P1E1H9</accession>
<dbReference type="OrthoDB" id="1925340at2759"/>
<dbReference type="Pfam" id="PF14868">
    <property type="entry name" value="DUF4487"/>
    <property type="match status" value="1"/>
</dbReference>
<protein>
    <submittedName>
        <fullName evidence="1">Uncharacterized protein</fullName>
    </submittedName>
</protein>
<dbReference type="PANTHER" id="PTHR36702:SF1">
    <property type="entry name" value="HOLLIDAY JUNCTION RESOLVASE"/>
    <property type="match status" value="1"/>
</dbReference>